<dbReference type="AlphaFoldDB" id="A0AA39VI47"/>
<keyword evidence="4" id="KW-0472">Membrane</keyword>
<keyword evidence="4" id="KW-1133">Transmembrane helix</keyword>
<keyword evidence="1 5" id="KW-0732">Signal</keyword>
<comment type="caution">
    <text evidence="7">The sequence shown here is derived from an EMBL/GenBank/DDBJ whole genome shotgun (WGS) entry which is preliminary data.</text>
</comment>
<feature type="domain" description="Gnk2-homologous" evidence="6">
    <location>
        <begin position="141"/>
        <end position="248"/>
    </location>
</feature>
<evidence type="ECO:0000256" key="5">
    <source>
        <dbReference type="SAM" id="SignalP"/>
    </source>
</evidence>
<accession>A0AA39VI47</accession>
<dbReference type="InterPro" id="IPR002902">
    <property type="entry name" value="GNK2"/>
</dbReference>
<organism evidence="7 8">
    <name type="scientific">Acer saccharum</name>
    <name type="common">Sugar maple</name>
    <dbReference type="NCBI Taxonomy" id="4024"/>
    <lineage>
        <taxon>Eukaryota</taxon>
        <taxon>Viridiplantae</taxon>
        <taxon>Streptophyta</taxon>
        <taxon>Embryophyta</taxon>
        <taxon>Tracheophyta</taxon>
        <taxon>Spermatophyta</taxon>
        <taxon>Magnoliopsida</taxon>
        <taxon>eudicotyledons</taxon>
        <taxon>Gunneridae</taxon>
        <taxon>Pentapetalae</taxon>
        <taxon>rosids</taxon>
        <taxon>malvids</taxon>
        <taxon>Sapindales</taxon>
        <taxon>Sapindaceae</taxon>
        <taxon>Hippocastanoideae</taxon>
        <taxon>Acereae</taxon>
        <taxon>Acer</taxon>
    </lineage>
</organism>
<keyword evidence="8" id="KW-1185">Reference proteome</keyword>
<evidence type="ECO:0000313" key="7">
    <source>
        <dbReference type="EMBL" id="KAK0579373.1"/>
    </source>
</evidence>
<evidence type="ECO:0000256" key="1">
    <source>
        <dbReference type="ARBA" id="ARBA00022729"/>
    </source>
</evidence>
<evidence type="ECO:0000256" key="2">
    <source>
        <dbReference type="ARBA" id="ARBA00022737"/>
    </source>
</evidence>
<gene>
    <name evidence="7" type="ORF">LWI29_025298</name>
</gene>
<dbReference type="PROSITE" id="PS51473">
    <property type="entry name" value="GNK2"/>
    <property type="match status" value="4"/>
</dbReference>
<dbReference type="Pfam" id="PF01657">
    <property type="entry name" value="Stress-antifung"/>
    <property type="match status" value="4"/>
</dbReference>
<protein>
    <recommendedName>
        <fullName evidence="6">Gnk2-homologous domain-containing protein</fullName>
    </recommendedName>
</protein>
<dbReference type="Proteomes" id="UP001168877">
    <property type="component" value="Unassembled WGS sequence"/>
</dbReference>
<dbReference type="Gene3D" id="3.30.430.20">
    <property type="entry name" value="Gnk2 domain, C-X8-C-X2-C motif"/>
    <property type="match status" value="4"/>
</dbReference>
<dbReference type="Gene3D" id="3.30.200.20">
    <property type="entry name" value="Phosphorylase Kinase, domain 1"/>
    <property type="match status" value="1"/>
</dbReference>
<keyword evidence="2" id="KW-0677">Repeat</keyword>
<feature type="domain" description="Gnk2-homologous" evidence="6">
    <location>
        <begin position="519"/>
        <end position="625"/>
    </location>
</feature>
<feature type="signal peptide" evidence="5">
    <location>
        <begin position="1"/>
        <end position="27"/>
    </location>
</feature>
<keyword evidence="4" id="KW-0812">Transmembrane</keyword>
<reference evidence="7" key="2">
    <citation type="submission" date="2023-06" db="EMBL/GenBank/DDBJ databases">
        <authorList>
            <person name="Swenson N.G."/>
            <person name="Wegrzyn J.L."/>
            <person name="Mcevoy S.L."/>
        </authorList>
    </citation>
    <scope>NUCLEOTIDE SEQUENCE</scope>
    <source>
        <strain evidence="7">NS2018</strain>
        <tissue evidence="7">Leaf</tissue>
    </source>
</reference>
<dbReference type="InterPro" id="IPR038408">
    <property type="entry name" value="GNK2_sf"/>
</dbReference>
<evidence type="ECO:0000256" key="3">
    <source>
        <dbReference type="SAM" id="MobiDB-lite"/>
    </source>
</evidence>
<feature type="domain" description="Gnk2-homologous" evidence="6">
    <location>
        <begin position="410"/>
        <end position="513"/>
    </location>
</feature>
<dbReference type="CDD" id="cd23509">
    <property type="entry name" value="Gnk2-like"/>
    <property type="match status" value="4"/>
</dbReference>
<sequence>MSSIIVYSSSGTLLLLLLLSFLSFAMSQSSLYGGLNYIYNSCPSDENNTASGNYMYNVGRLFSQKLYDGGNKSIDYGEYPDKVYGLYLCRFDITGETCKNCIDKATDQLVKECRSNKTAIIWFEECMVRYSNVSFFSTLELYPSVGIWNMTNVTHPDVFNGILNKTFNKAIAMLSASNYGIQNVSISNNETLYSLVQCLPGLSTKDCRACLDDAANFVLEAVEDWFMGRRGGIYLNPSCNMRYELYPFYGDTTPTVAAPAPDTPSNNSSNTGDWESKRKKESRAWIIPVTITAAAIVVVLLSYFLWRMLRKNTRDEEESANSQEVQLIHLRDDRMGNEYSDDALQRENRVESQEFPLFPLGLALEATQHFCDENKLGEGGFGPVYKGILADGSICLLYLLSFVSMVMSQTFPYSHCPRGSNNTASTKFRDNLNNLFNGKLYDERGNSLSYNTTDGEIPDRVYSNYICRFDFSPETCRNCVNDATKNIVEKCNGTQEAVLWYPTCTVRYSYRNFFSTLELVPIIYAWTAGNITRPAQFAMILNQTFNDLIERAPLNPSKYAIHEDNISDFERLYSLAQCTEDLSTEDCGACLKAAFDRVTADSVQGKQGGRVLIPSCFIRYELFRFYGDPYVVGSPGPISQPNEEEINNQEAQITPMSERRMGDERSYDILRRDHQNQTESQDFPVFPLSLMLEVT</sequence>
<feature type="domain" description="Gnk2-homologous" evidence="6">
    <location>
        <begin position="36"/>
        <end position="135"/>
    </location>
</feature>
<feature type="transmembrane region" description="Helical" evidence="4">
    <location>
        <begin position="285"/>
        <end position="306"/>
    </location>
</feature>
<evidence type="ECO:0000259" key="6">
    <source>
        <dbReference type="PROSITE" id="PS51473"/>
    </source>
</evidence>
<feature type="chain" id="PRO_5041263049" description="Gnk2-homologous domain-containing protein" evidence="5">
    <location>
        <begin position="28"/>
        <end position="695"/>
    </location>
</feature>
<name>A0AA39VI47_ACESA</name>
<dbReference type="PANTHER" id="PTHR32099:SF36">
    <property type="entry name" value="CYSTEINE-RICH REPEAT SECRETORY PROTEIN 38-LIKE"/>
    <property type="match status" value="1"/>
</dbReference>
<reference evidence="7" key="1">
    <citation type="journal article" date="2022" name="Plant J.">
        <title>Strategies of tolerance reflected in two North American maple genomes.</title>
        <authorList>
            <person name="McEvoy S.L."/>
            <person name="Sezen U.U."/>
            <person name="Trouern-Trend A."/>
            <person name="McMahon S.M."/>
            <person name="Schaberg P.G."/>
            <person name="Yang J."/>
            <person name="Wegrzyn J.L."/>
            <person name="Swenson N.G."/>
        </authorList>
    </citation>
    <scope>NUCLEOTIDE SEQUENCE</scope>
    <source>
        <strain evidence="7">NS2018</strain>
    </source>
</reference>
<dbReference type="EMBL" id="JAUESC010000385">
    <property type="protein sequence ID" value="KAK0579373.1"/>
    <property type="molecule type" value="Genomic_DNA"/>
</dbReference>
<evidence type="ECO:0000256" key="4">
    <source>
        <dbReference type="SAM" id="Phobius"/>
    </source>
</evidence>
<feature type="region of interest" description="Disordered" evidence="3">
    <location>
        <begin position="256"/>
        <end position="276"/>
    </location>
</feature>
<dbReference type="PANTHER" id="PTHR32099">
    <property type="entry name" value="CYSTEINE-RICH REPEAT SECRETORY PROTEIN"/>
    <property type="match status" value="1"/>
</dbReference>
<proteinExistence type="predicted"/>
<evidence type="ECO:0000313" key="8">
    <source>
        <dbReference type="Proteomes" id="UP001168877"/>
    </source>
</evidence>